<dbReference type="Proteomes" id="UP001595956">
    <property type="component" value="Unassembled WGS sequence"/>
</dbReference>
<name>A0ABW0N2B4_9ACTN</name>
<dbReference type="EMBL" id="JBHSMD010000004">
    <property type="protein sequence ID" value="MFC5494096.1"/>
    <property type="molecule type" value="Genomic_DNA"/>
</dbReference>
<reference evidence="2" key="1">
    <citation type="journal article" date="2019" name="Int. J. Syst. Evol. Microbiol.">
        <title>The Global Catalogue of Microorganisms (GCM) 10K type strain sequencing project: providing services to taxonomists for standard genome sequencing and annotation.</title>
        <authorList>
            <consortium name="The Broad Institute Genomics Platform"/>
            <consortium name="The Broad Institute Genome Sequencing Center for Infectious Disease"/>
            <person name="Wu L."/>
            <person name="Ma J."/>
        </authorList>
    </citation>
    <scope>NUCLEOTIDE SEQUENCE [LARGE SCALE GENOMIC DNA]</scope>
    <source>
        <strain evidence="2">KACC 13778</strain>
    </source>
</reference>
<protein>
    <submittedName>
        <fullName evidence="1">WXG100 family type VII secretion target</fullName>
    </submittedName>
</protein>
<dbReference type="SUPFAM" id="SSF140453">
    <property type="entry name" value="EsxAB dimer-like"/>
    <property type="match status" value="1"/>
</dbReference>
<dbReference type="InterPro" id="IPR036689">
    <property type="entry name" value="ESAT-6-like_sf"/>
</dbReference>
<keyword evidence="2" id="KW-1185">Reference proteome</keyword>
<proteinExistence type="predicted"/>
<dbReference type="InterPro" id="IPR010310">
    <property type="entry name" value="T7SS_ESAT-6-like"/>
</dbReference>
<dbReference type="Gene3D" id="1.10.287.1060">
    <property type="entry name" value="ESAT-6-like"/>
    <property type="match status" value="1"/>
</dbReference>
<evidence type="ECO:0000313" key="1">
    <source>
        <dbReference type="EMBL" id="MFC5494096.1"/>
    </source>
</evidence>
<accession>A0ABW0N2B4</accession>
<dbReference type="RefSeq" id="WP_345179660.1">
    <property type="nucleotide sequence ID" value="NZ_BAABFQ010000007.1"/>
</dbReference>
<evidence type="ECO:0000313" key="2">
    <source>
        <dbReference type="Proteomes" id="UP001595956"/>
    </source>
</evidence>
<gene>
    <name evidence="1" type="ORF">ACFPKY_13345</name>
</gene>
<organism evidence="1 2">
    <name type="scientific">Nocardioides caricicola</name>
    <dbReference type="NCBI Taxonomy" id="634770"/>
    <lineage>
        <taxon>Bacteria</taxon>
        <taxon>Bacillati</taxon>
        <taxon>Actinomycetota</taxon>
        <taxon>Actinomycetes</taxon>
        <taxon>Propionibacteriales</taxon>
        <taxon>Nocardioidaceae</taxon>
        <taxon>Nocardioides</taxon>
    </lineage>
</organism>
<dbReference type="Pfam" id="PF06013">
    <property type="entry name" value="WXG100"/>
    <property type="match status" value="1"/>
</dbReference>
<sequence length="99" mass="10312">MTFLSAVADVRRSADQLGTDCDRVARRVDDLLDSGWSGAAASAYAEGWADWKRSASAVLAGLATMADLLEAAHADVTATDVGSGADLGRLTDRLTDRLG</sequence>
<comment type="caution">
    <text evidence="1">The sequence shown here is derived from an EMBL/GenBank/DDBJ whole genome shotgun (WGS) entry which is preliminary data.</text>
</comment>